<dbReference type="Proteomes" id="UP000679220">
    <property type="component" value="Unassembled WGS sequence"/>
</dbReference>
<evidence type="ECO:0000256" key="12">
    <source>
        <dbReference type="ARBA" id="ARBA00047929"/>
    </source>
</evidence>
<evidence type="ECO:0000256" key="13">
    <source>
        <dbReference type="ARBA" id="ARBA00048823"/>
    </source>
</evidence>
<evidence type="ECO:0000256" key="6">
    <source>
        <dbReference type="ARBA" id="ARBA00022598"/>
    </source>
</evidence>
<reference evidence="19" key="2">
    <citation type="submission" date="2021-04" db="EMBL/GenBank/DDBJ databases">
        <authorList>
            <person name="Zhang T."/>
            <person name="Zhang Y."/>
            <person name="Lu D."/>
            <person name="Zuo D."/>
            <person name="Du Z."/>
        </authorList>
    </citation>
    <scope>NUCLEOTIDE SEQUENCE</scope>
    <source>
        <strain evidence="19">JR1</strain>
    </source>
</reference>
<dbReference type="PIRSF" id="PIRSF001529">
    <property type="entry name" value="Ser-tRNA-synth_IIa"/>
    <property type="match status" value="1"/>
</dbReference>
<evidence type="ECO:0000256" key="16">
    <source>
        <dbReference type="PIRSR" id="PIRSR001529-2"/>
    </source>
</evidence>
<evidence type="ECO:0000256" key="4">
    <source>
        <dbReference type="ARBA" id="ARBA00012840"/>
    </source>
</evidence>
<proteinExistence type="inferred from homology"/>
<dbReference type="InterPro" id="IPR006195">
    <property type="entry name" value="aa-tRNA-synth_II"/>
</dbReference>
<gene>
    <name evidence="19" type="primary">serS</name>
    <name evidence="19" type="ORF">KDU71_04150</name>
</gene>
<dbReference type="InterPro" id="IPR042103">
    <property type="entry name" value="SerRS_1_N_sf"/>
</dbReference>
<feature type="binding site" evidence="15">
    <location>
        <position position="263"/>
    </location>
    <ligand>
        <name>L-serine</name>
        <dbReference type="ChEBI" id="CHEBI:33384"/>
    </ligand>
</feature>
<dbReference type="AlphaFoldDB" id="A0A941F3Q1"/>
<dbReference type="PROSITE" id="PS50862">
    <property type="entry name" value="AA_TRNA_LIGASE_II"/>
    <property type="match status" value="1"/>
</dbReference>
<dbReference type="InterPro" id="IPR010978">
    <property type="entry name" value="tRNA-bd_arm"/>
</dbReference>
<dbReference type="EC" id="6.1.1.11" evidence="4 14"/>
<dbReference type="GO" id="GO:0006434">
    <property type="term" value="P:seryl-tRNA aminoacylation"/>
    <property type="evidence" value="ECO:0007669"/>
    <property type="project" value="UniProtKB-UniRule"/>
</dbReference>
<evidence type="ECO:0000256" key="10">
    <source>
        <dbReference type="ARBA" id="ARBA00023146"/>
    </source>
</evidence>
<keyword evidence="10" id="KW-0030">Aminoacyl-tRNA synthetase</keyword>
<evidence type="ECO:0000313" key="19">
    <source>
        <dbReference type="EMBL" id="MBR8534740.1"/>
    </source>
</evidence>
<dbReference type="Gene3D" id="3.30.930.10">
    <property type="entry name" value="Bira Bifunctional Protein, Domain 2"/>
    <property type="match status" value="1"/>
</dbReference>
<dbReference type="GO" id="GO:0004828">
    <property type="term" value="F:serine-tRNA ligase activity"/>
    <property type="evidence" value="ECO:0007669"/>
    <property type="project" value="UniProtKB-UniRule"/>
</dbReference>
<dbReference type="PANTHER" id="PTHR43697:SF1">
    <property type="entry name" value="SERINE--TRNA LIGASE"/>
    <property type="match status" value="1"/>
</dbReference>
<sequence>MLTLKFIQDNKELVVERLKIKNFDASTIVDSIIELDNRRKATQVEAESFQQEMNALSKEIGQLFKAGKAEEANQAKARTGELKDKIKDLNTSLDEITSQLNEQLVSLPNIPNEIVPPGKGEEDNVEVKNGGTMPQLEVKEPHWDLIKKYDLIDFELGTKITGAGFPVYKGKGARLQRALINFFLDEAEKAGYSEVIPPLVVNEDSGFGTGQLPDKEGQMYHVTADNLYLIPTAEVPVTNIFRDVILKASEMPVKHCAYSACFRREAGSWGAHVRGLNRLHQFDKVEIVQVAHPNESYEILDKMVAHVQTLVEKLGLPWRILRLCGGDLSFTSALTYDFEVYSAAQERWLEVSSVSNFESYQANRLKLRYKEDGEKKAQLAHTLNGSALALPRIVAAILENNQTPDGIRVPEALVPYTGFDIIK</sequence>
<evidence type="ECO:0000256" key="2">
    <source>
        <dbReference type="ARBA" id="ARBA00005045"/>
    </source>
</evidence>
<dbReference type="NCBIfam" id="TIGR00414">
    <property type="entry name" value="serS"/>
    <property type="match status" value="1"/>
</dbReference>
<dbReference type="EMBL" id="JAGTAR010000004">
    <property type="protein sequence ID" value="MBR8534740.1"/>
    <property type="molecule type" value="Genomic_DNA"/>
</dbReference>
<dbReference type="InterPro" id="IPR002314">
    <property type="entry name" value="aa-tRNA-synt_IIb"/>
</dbReference>
<comment type="similarity">
    <text evidence="3">Belongs to the class-II aminoacyl-tRNA synthetase family. Type-1 seryl-tRNA synthetase subfamily.</text>
</comment>
<comment type="pathway">
    <text evidence="2">Aminoacyl-tRNA biosynthesis; selenocysteinyl-tRNA(Sec) biosynthesis; L-seryl-tRNA(Sec) from L-serine and tRNA(Sec): step 1/1.</text>
</comment>
<keyword evidence="6 19" id="KW-0436">Ligase</keyword>
<evidence type="ECO:0000256" key="1">
    <source>
        <dbReference type="ARBA" id="ARBA00004496"/>
    </source>
</evidence>
<keyword evidence="20" id="KW-1185">Reference proteome</keyword>
<evidence type="ECO:0000256" key="11">
    <source>
        <dbReference type="ARBA" id="ARBA00039158"/>
    </source>
</evidence>
<dbReference type="PRINTS" id="PR00981">
    <property type="entry name" value="TRNASYNTHSER"/>
</dbReference>
<evidence type="ECO:0000256" key="8">
    <source>
        <dbReference type="ARBA" id="ARBA00022840"/>
    </source>
</evidence>
<accession>A0A941F3Q1</accession>
<feature type="domain" description="Aminoacyl-transfer RNA synthetases class-II family profile" evidence="18">
    <location>
        <begin position="174"/>
        <end position="415"/>
    </location>
</feature>
<keyword evidence="9" id="KW-0648">Protein biosynthesis</keyword>
<reference evidence="19" key="1">
    <citation type="journal article" date="2018" name="Int. J. Syst. Evol. Microbiol.">
        <title>Carboxylicivirga sediminis sp. nov., isolated from coastal sediment.</title>
        <authorList>
            <person name="Wang F.Q."/>
            <person name="Ren L.H."/>
            <person name="Zou R.J."/>
            <person name="Sun Y.Z."/>
            <person name="Liu X.J."/>
            <person name="Jiang F."/>
            <person name="Liu L.J."/>
        </authorList>
    </citation>
    <scope>NUCLEOTIDE SEQUENCE</scope>
    <source>
        <strain evidence="19">JR1</strain>
    </source>
</reference>
<feature type="binding site" evidence="15">
    <location>
        <position position="384"/>
    </location>
    <ligand>
        <name>L-serine</name>
        <dbReference type="ChEBI" id="CHEBI:33384"/>
    </ligand>
</feature>
<feature type="binding site" evidence="16">
    <location>
        <begin position="350"/>
        <end position="353"/>
    </location>
    <ligand>
        <name>ATP</name>
        <dbReference type="ChEBI" id="CHEBI:30616"/>
    </ligand>
</feature>
<evidence type="ECO:0000256" key="5">
    <source>
        <dbReference type="ARBA" id="ARBA00022490"/>
    </source>
</evidence>
<comment type="caution">
    <text evidence="19">The sequence shown here is derived from an EMBL/GenBank/DDBJ whole genome shotgun (WGS) entry which is preliminary data.</text>
</comment>
<dbReference type="GO" id="GO:0005524">
    <property type="term" value="F:ATP binding"/>
    <property type="evidence" value="ECO:0007669"/>
    <property type="project" value="UniProtKB-KW"/>
</dbReference>
<dbReference type="Gene3D" id="1.10.287.40">
    <property type="entry name" value="Serine-tRNA synthetase, tRNA binding domain"/>
    <property type="match status" value="1"/>
</dbReference>
<evidence type="ECO:0000313" key="20">
    <source>
        <dbReference type="Proteomes" id="UP000679220"/>
    </source>
</evidence>
<dbReference type="SUPFAM" id="SSF46589">
    <property type="entry name" value="tRNA-binding arm"/>
    <property type="match status" value="1"/>
</dbReference>
<feature type="binding site" evidence="15">
    <location>
        <position position="232"/>
    </location>
    <ligand>
        <name>L-serine</name>
        <dbReference type="ChEBI" id="CHEBI:33384"/>
    </ligand>
</feature>
<dbReference type="RefSeq" id="WP_212188646.1">
    <property type="nucleotide sequence ID" value="NZ_JAGTAR010000004.1"/>
</dbReference>
<comment type="catalytic activity">
    <reaction evidence="12">
        <text>tRNA(Sec) + L-serine + ATP = L-seryl-tRNA(Sec) + AMP + diphosphate + H(+)</text>
        <dbReference type="Rhea" id="RHEA:42580"/>
        <dbReference type="Rhea" id="RHEA-COMP:9742"/>
        <dbReference type="Rhea" id="RHEA-COMP:10128"/>
        <dbReference type="ChEBI" id="CHEBI:15378"/>
        <dbReference type="ChEBI" id="CHEBI:30616"/>
        <dbReference type="ChEBI" id="CHEBI:33019"/>
        <dbReference type="ChEBI" id="CHEBI:33384"/>
        <dbReference type="ChEBI" id="CHEBI:78442"/>
        <dbReference type="ChEBI" id="CHEBI:78533"/>
        <dbReference type="ChEBI" id="CHEBI:456215"/>
        <dbReference type="EC" id="6.1.1.11"/>
    </reaction>
</comment>
<evidence type="ECO:0000259" key="18">
    <source>
        <dbReference type="PROSITE" id="PS50862"/>
    </source>
</evidence>
<evidence type="ECO:0000256" key="3">
    <source>
        <dbReference type="ARBA" id="ARBA00010728"/>
    </source>
</evidence>
<dbReference type="GO" id="GO:0005737">
    <property type="term" value="C:cytoplasm"/>
    <property type="evidence" value="ECO:0007669"/>
    <property type="project" value="UniProtKB-SubCell"/>
</dbReference>
<feature type="binding site" evidence="15">
    <location>
        <position position="286"/>
    </location>
    <ligand>
        <name>L-serine</name>
        <dbReference type="ChEBI" id="CHEBI:33384"/>
    </ligand>
</feature>
<dbReference type="Pfam" id="PF00587">
    <property type="entry name" value="tRNA-synt_2b"/>
    <property type="match status" value="1"/>
</dbReference>
<dbReference type="InterPro" id="IPR045864">
    <property type="entry name" value="aa-tRNA-synth_II/BPL/LPL"/>
</dbReference>
<keyword evidence="5" id="KW-0963">Cytoplasm</keyword>
<evidence type="ECO:0000256" key="7">
    <source>
        <dbReference type="ARBA" id="ARBA00022741"/>
    </source>
</evidence>
<evidence type="ECO:0000256" key="17">
    <source>
        <dbReference type="SAM" id="Coils"/>
    </source>
</evidence>
<comment type="catalytic activity">
    <reaction evidence="13">
        <text>tRNA(Ser) + L-serine + ATP = L-seryl-tRNA(Ser) + AMP + diphosphate + H(+)</text>
        <dbReference type="Rhea" id="RHEA:12292"/>
        <dbReference type="Rhea" id="RHEA-COMP:9669"/>
        <dbReference type="Rhea" id="RHEA-COMP:9703"/>
        <dbReference type="ChEBI" id="CHEBI:15378"/>
        <dbReference type="ChEBI" id="CHEBI:30616"/>
        <dbReference type="ChEBI" id="CHEBI:33019"/>
        <dbReference type="ChEBI" id="CHEBI:33384"/>
        <dbReference type="ChEBI" id="CHEBI:78442"/>
        <dbReference type="ChEBI" id="CHEBI:78533"/>
        <dbReference type="ChEBI" id="CHEBI:456215"/>
        <dbReference type="EC" id="6.1.1.11"/>
    </reaction>
</comment>
<comment type="subcellular location">
    <subcellularLocation>
        <location evidence="1">Cytoplasm</location>
    </subcellularLocation>
</comment>
<organism evidence="19 20">
    <name type="scientific">Carboxylicivirga sediminis</name>
    <dbReference type="NCBI Taxonomy" id="2006564"/>
    <lineage>
        <taxon>Bacteria</taxon>
        <taxon>Pseudomonadati</taxon>
        <taxon>Bacteroidota</taxon>
        <taxon>Bacteroidia</taxon>
        <taxon>Marinilabiliales</taxon>
        <taxon>Marinilabiliaceae</taxon>
        <taxon>Carboxylicivirga</taxon>
    </lineage>
</organism>
<keyword evidence="17" id="KW-0175">Coiled coil</keyword>
<feature type="coiled-coil region" evidence="17">
    <location>
        <begin position="32"/>
        <end position="92"/>
    </location>
</feature>
<keyword evidence="7" id="KW-0547">Nucleotide-binding</keyword>
<keyword evidence="8 16" id="KW-0067">ATP-binding</keyword>
<feature type="binding site" evidence="16">
    <location>
        <begin position="263"/>
        <end position="265"/>
    </location>
    <ligand>
        <name>ATP</name>
        <dbReference type="ChEBI" id="CHEBI:30616"/>
    </ligand>
</feature>
<dbReference type="Pfam" id="PF02403">
    <property type="entry name" value="Seryl_tRNA_N"/>
    <property type="match status" value="1"/>
</dbReference>
<protein>
    <recommendedName>
        <fullName evidence="11 14">Serine--tRNA ligase</fullName>
        <ecNumber evidence="4 14">6.1.1.11</ecNumber>
    </recommendedName>
</protein>
<dbReference type="InterPro" id="IPR002317">
    <property type="entry name" value="Ser-tRNA-ligase_type_1"/>
</dbReference>
<evidence type="ECO:0000256" key="15">
    <source>
        <dbReference type="PIRSR" id="PIRSR001529-1"/>
    </source>
</evidence>
<evidence type="ECO:0000256" key="14">
    <source>
        <dbReference type="NCBIfam" id="TIGR00414"/>
    </source>
</evidence>
<name>A0A941F3Q1_9BACT</name>
<evidence type="ECO:0000256" key="9">
    <source>
        <dbReference type="ARBA" id="ARBA00022917"/>
    </source>
</evidence>
<dbReference type="SUPFAM" id="SSF55681">
    <property type="entry name" value="Class II aaRS and biotin synthetases"/>
    <property type="match status" value="1"/>
</dbReference>
<dbReference type="InterPro" id="IPR015866">
    <property type="entry name" value="Ser-tRNA-synth_1_N"/>
</dbReference>
<dbReference type="PANTHER" id="PTHR43697">
    <property type="entry name" value="SERYL-TRNA SYNTHETASE"/>
    <property type="match status" value="1"/>
</dbReference>